<proteinExistence type="predicted"/>
<reference evidence="1" key="1">
    <citation type="submission" date="2021-06" db="EMBL/GenBank/DDBJ databases">
        <authorList>
            <person name="Kallberg Y."/>
            <person name="Tangrot J."/>
            <person name="Rosling A."/>
        </authorList>
    </citation>
    <scope>NUCLEOTIDE SEQUENCE</scope>
    <source>
        <strain evidence="1">IN212</strain>
    </source>
</reference>
<accession>A0A9N9F7W8</accession>
<organism evidence="1 2">
    <name type="scientific">Racocetra fulgida</name>
    <dbReference type="NCBI Taxonomy" id="60492"/>
    <lineage>
        <taxon>Eukaryota</taxon>
        <taxon>Fungi</taxon>
        <taxon>Fungi incertae sedis</taxon>
        <taxon>Mucoromycota</taxon>
        <taxon>Glomeromycotina</taxon>
        <taxon>Glomeromycetes</taxon>
        <taxon>Diversisporales</taxon>
        <taxon>Gigasporaceae</taxon>
        <taxon>Racocetra</taxon>
    </lineage>
</organism>
<dbReference type="EMBL" id="CAJVPZ010002529">
    <property type="protein sequence ID" value="CAG8514888.1"/>
    <property type="molecule type" value="Genomic_DNA"/>
</dbReference>
<comment type="caution">
    <text evidence="1">The sequence shown here is derived from an EMBL/GenBank/DDBJ whole genome shotgun (WGS) entry which is preliminary data.</text>
</comment>
<name>A0A9N9F7W8_9GLOM</name>
<evidence type="ECO:0000313" key="1">
    <source>
        <dbReference type="EMBL" id="CAG8514888.1"/>
    </source>
</evidence>
<gene>
    <name evidence="1" type="ORF">RFULGI_LOCUS3072</name>
</gene>
<evidence type="ECO:0000313" key="2">
    <source>
        <dbReference type="Proteomes" id="UP000789396"/>
    </source>
</evidence>
<sequence>MEIVGLSVMLSGKYSSKSIKINATEEINNANNDIDIDAKNE</sequence>
<keyword evidence="2" id="KW-1185">Reference proteome</keyword>
<protein>
    <submittedName>
        <fullName evidence="1">9982_t:CDS:1</fullName>
    </submittedName>
</protein>
<dbReference type="Proteomes" id="UP000789396">
    <property type="component" value="Unassembled WGS sequence"/>
</dbReference>
<dbReference type="AlphaFoldDB" id="A0A9N9F7W8"/>